<proteinExistence type="predicted"/>
<organism evidence="1 2">
    <name type="scientific">Inconstantimicrobium porci</name>
    <dbReference type="NCBI Taxonomy" id="2652291"/>
    <lineage>
        <taxon>Bacteria</taxon>
        <taxon>Bacillati</taxon>
        <taxon>Bacillota</taxon>
        <taxon>Clostridia</taxon>
        <taxon>Eubacteriales</taxon>
        <taxon>Clostridiaceae</taxon>
        <taxon>Inconstantimicrobium</taxon>
    </lineage>
</organism>
<keyword evidence="2" id="KW-1185">Reference proteome</keyword>
<name>A0A7X2T274_9CLOT</name>
<dbReference type="InterPro" id="IPR019734">
    <property type="entry name" value="TPR_rpt"/>
</dbReference>
<dbReference type="InterPro" id="IPR010982">
    <property type="entry name" value="Lambda_DNA-bd_dom_sf"/>
</dbReference>
<comment type="caution">
    <text evidence="1">The sequence shown here is derived from an EMBL/GenBank/DDBJ whole genome shotgun (WGS) entry which is preliminary data.</text>
</comment>
<dbReference type="InterPro" id="IPR001387">
    <property type="entry name" value="Cro/C1-type_HTH"/>
</dbReference>
<gene>
    <name evidence="1" type="ORF">FYJ33_13370</name>
</gene>
<dbReference type="AlphaFoldDB" id="A0A7X2T274"/>
<evidence type="ECO:0000313" key="1">
    <source>
        <dbReference type="EMBL" id="MSR92354.1"/>
    </source>
</evidence>
<reference evidence="1 2" key="1">
    <citation type="submission" date="2019-08" db="EMBL/GenBank/DDBJ databases">
        <title>In-depth cultivation of the pig gut microbiome towards novel bacterial diversity and tailored functional studies.</title>
        <authorList>
            <person name="Wylensek D."/>
            <person name="Hitch T.C.A."/>
            <person name="Clavel T."/>
        </authorList>
    </citation>
    <scope>NUCLEOTIDE SEQUENCE [LARGE SCALE GENOMIC DNA]</scope>
    <source>
        <strain evidence="1 2">WCA-383-APC-5B</strain>
    </source>
</reference>
<dbReference type="Gene3D" id="1.25.40.10">
    <property type="entry name" value="Tetratricopeptide repeat domain"/>
    <property type="match status" value="2"/>
</dbReference>
<accession>A0A7X2T274</accession>
<dbReference type="Proteomes" id="UP000460287">
    <property type="component" value="Unassembled WGS sequence"/>
</dbReference>
<protein>
    <submittedName>
        <fullName evidence="1">Transcriptional regulator</fullName>
    </submittedName>
</protein>
<dbReference type="InterPro" id="IPR011990">
    <property type="entry name" value="TPR-like_helical_dom_sf"/>
</dbReference>
<dbReference type="EMBL" id="VULX01000028">
    <property type="protein sequence ID" value="MSR92354.1"/>
    <property type="molecule type" value="Genomic_DNA"/>
</dbReference>
<sequence length="440" mass="51861">MSNVHLLTPGEKIKKIRKDFKIKQSDITGGKITRNLISLIENNRADLTVSTAGIIVSSINDICKKRDIDFKMTIDDLLKNNTIQADKMLSDIIDEINEHMDDNNFDFSDIVDRVEMLIKENPFMDKVTDLYIELGKIFSDRQEFRKSYIFYFKAYERIDFHKQKELFALISLKLSYCCNNLYEFSESIQIINTILSLYNDFDELVYCKLLYNLAIAQKNINQYSDALSSLNKIDKELFVKHNYYFAMEIAKVNCYTKLKLYKEALDIDLDLLNNYCNNDNGSKLLVLNNIAQVYKLTNNVESMRKYLLKAMDIISNYNIDENNYSMDELYYDLASCNIFIGNEKDALILLNKALDISKKQNKYKVQYDCINSMFDIYYENKQYKKLEEIKILLLGLLSESNKHEYHTLVYKFIKMYKMRNKVDKIDDLLNFMIDLENKEA</sequence>
<dbReference type="CDD" id="cd00093">
    <property type="entry name" value="HTH_XRE"/>
    <property type="match status" value="1"/>
</dbReference>
<dbReference type="SMART" id="SM00028">
    <property type="entry name" value="TPR"/>
    <property type="match status" value="5"/>
</dbReference>
<evidence type="ECO:0000313" key="2">
    <source>
        <dbReference type="Proteomes" id="UP000460287"/>
    </source>
</evidence>
<dbReference type="SUPFAM" id="SSF48452">
    <property type="entry name" value="TPR-like"/>
    <property type="match status" value="2"/>
</dbReference>
<dbReference type="SUPFAM" id="SSF47413">
    <property type="entry name" value="lambda repressor-like DNA-binding domains"/>
    <property type="match status" value="1"/>
</dbReference>
<dbReference type="GO" id="GO:0003677">
    <property type="term" value="F:DNA binding"/>
    <property type="evidence" value="ECO:0007669"/>
    <property type="project" value="InterPro"/>
</dbReference>
<dbReference type="RefSeq" id="WP_154532251.1">
    <property type="nucleotide sequence ID" value="NZ_VULX01000028.1"/>
</dbReference>